<comment type="caution">
    <text evidence="11">The sequence shown here is derived from an EMBL/GenBank/DDBJ whole genome shotgun (WGS) entry which is preliminary data.</text>
</comment>
<dbReference type="EMBL" id="ACIN03000013">
    <property type="protein sequence ID" value="ESK65277.1"/>
    <property type="molecule type" value="Genomic_DNA"/>
</dbReference>
<keyword evidence="7 9" id="KW-0411">Iron-sulfur</keyword>
<dbReference type="PROSITE" id="PS51918">
    <property type="entry name" value="RADICAL_SAM"/>
    <property type="match status" value="1"/>
</dbReference>
<proteinExistence type="inferred from homology"/>
<keyword evidence="8 9" id="KW-0143">Chaperone</keyword>
<protein>
    <recommendedName>
        <fullName evidence="2 9">Heme chaperone HemW</fullName>
    </recommendedName>
</protein>
<dbReference type="PANTHER" id="PTHR13932:SF5">
    <property type="entry name" value="RADICAL S-ADENOSYL METHIONINE DOMAIN-CONTAINING PROTEIN 1, MITOCHONDRIAL"/>
    <property type="match status" value="1"/>
</dbReference>
<name>W1Q2G7_ABIDE</name>
<evidence type="ECO:0000256" key="9">
    <source>
        <dbReference type="RuleBase" id="RU364116"/>
    </source>
</evidence>
<accession>W1Q2G7</accession>
<sequence length="390" mass="45183">MQAKAAYIHIPFCKKICHYCAFNKFFYDGQPVGDYLASLDQEMAAYDLDQKQPLDTLYIGGGTPSCLSLSELDYLLASIHRRLPLTDKTEFSFEINPGELSLEKCRLLKDQGVNRISMGVQTFNDRLLRKIGRNHREKQIYQSIDWFRQVGFDNLSIDLIFRLPEQTLADFDESLTKALSLDLPHYSLYSLIIENQTVFQQLMRQGKLPLPSEDVDADMFQLAIDRLREAGIEQYEVSNFAKPGFESQHNLGYWRYTPYYGFGAGAHGFLDGTRYYNHGPVHHYLKQLRAGNKPIIDASPLDLVDQMEEFLFLALRTTQGVCLTDFYDRFGHRAEVLFADFFRQQAERGLLIEESNRIYLTTRGLFLADLVFRDLIGWLKERPQIMNKED</sequence>
<dbReference type="SFLD" id="SFLDF00562">
    <property type="entry name" value="HemN-like__clustered_with_heat"/>
    <property type="match status" value="1"/>
</dbReference>
<organism evidence="11 12">
    <name type="scientific">Abiotrophia defectiva ATCC 49176</name>
    <dbReference type="NCBI Taxonomy" id="592010"/>
    <lineage>
        <taxon>Bacteria</taxon>
        <taxon>Bacillati</taxon>
        <taxon>Bacillota</taxon>
        <taxon>Bacilli</taxon>
        <taxon>Lactobacillales</taxon>
        <taxon>Aerococcaceae</taxon>
        <taxon>Abiotrophia</taxon>
    </lineage>
</organism>
<dbReference type="HOGENOM" id="CLU_027579_1_1_9"/>
<comment type="function">
    <text evidence="9">Probably acts as a heme chaperone, transferring heme to an unknown acceptor. Binds one molecule of heme per monomer, possibly covalently. Binds 1 [4Fe-4S] cluster. The cluster is coordinated with 3 cysteines and an exchangeable S-adenosyl-L-methionine.</text>
</comment>
<dbReference type="GO" id="GO:0004109">
    <property type="term" value="F:coproporphyrinogen oxidase activity"/>
    <property type="evidence" value="ECO:0007669"/>
    <property type="project" value="InterPro"/>
</dbReference>
<evidence type="ECO:0000256" key="3">
    <source>
        <dbReference type="ARBA" id="ARBA00022617"/>
    </source>
</evidence>
<comment type="similarity">
    <text evidence="1">Belongs to the anaerobic coproporphyrinogen-III oxidase family. HemW subfamily.</text>
</comment>
<dbReference type="STRING" id="592010.GCWU000182_001438"/>
<dbReference type="InterPro" id="IPR007197">
    <property type="entry name" value="rSAM"/>
</dbReference>
<dbReference type="GO" id="GO:0051539">
    <property type="term" value="F:4 iron, 4 sulfur cluster binding"/>
    <property type="evidence" value="ECO:0007669"/>
    <property type="project" value="UniProtKB-UniRule"/>
</dbReference>
<dbReference type="SFLD" id="SFLDG01065">
    <property type="entry name" value="anaerobic_coproporphyrinogen-I"/>
    <property type="match status" value="1"/>
</dbReference>
<dbReference type="InterPro" id="IPR013785">
    <property type="entry name" value="Aldolase_TIM"/>
</dbReference>
<keyword evidence="4 9" id="KW-0949">S-adenosyl-L-methionine</keyword>
<dbReference type="GeneID" id="84817940"/>
<reference evidence="11" key="1">
    <citation type="submission" date="2013-06" db="EMBL/GenBank/DDBJ databases">
        <authorList>
            <person name="Weinstock G."/>
            <person name="Sodergren E."/>
            <person name="Clifton S."/>
            <person name="Fulton L."/>
            <person name="Fulton B."/>
            <person name="Courtney L."/>
            <person name="Fronick C."/>
            <person name="Harrison M."/>
            <person name="Strong C."/>
            <person name="Farmer C."/>
            <person name="Delahaunty K."/>
            <person name="Markovic C."/>
            <person name="Hall O."/>
            <person name="Minx P."/>
            <person name="Tomlinson C."/>
            <person name="Mitreva M."/>
            <person name="Nelson J."/>
            <person name="Hou S."/>
            <person name="Wollam A."/>
            <person name="Pepin K.H."/>
            <person name="Johnson M."/>
            <person name="Bhonagiri V."/>
            <person name="Nash W.E."/>
            <person name="Warren W."/>
            <person name="Chinwalla A."/>
            <person name="Mardis E.R."/>
            <person name="Wilson R.K."/>
        </authorList>
    </citation>
    <scope>NUCLEOTIDE SEQUENCE [LARGE SCALE GENOMIC DNA]</scope>
    <source>
        <strain evidence="11">ATCC 49176</strain>
    </source>
</reference>
<evidence type="ECO:0000256" key="8">
    <source>
        <dbReference type="ARBA" id="ARBA00023186"/>
    </source>
</evidence>
<dbReference type="Proteomes" id="UP000019050">
    <property type="component" value="Unassembled WGS sequence"/>
</dbReference>
<evidence type="ECO:0000256" key="1">
    <source>
        <dbReference type="ARBA" id="ARBA00006100"/>
    </source>
</evidence>
<evidence type="ECO:0000313" key="12">
    <source>
        <dbReference type="Proteomes" id="UP000019050"/>
    </source>
</evidence>
<dbReference type="CDD" id="cd01335">
    <property type="entry name" value="Radical_SAM"/>
    <property type="match status" value="1"/>
</dbReference>
<evidence type="ECO:0000256" key="6">
    <source>
        <dbReference type="ARBA" id="ARBA00023004"/>
    </source>
</evidence>
<dbReference type="GO" id="GO:0046872">
    <property type="term" value="F:metal ion binding"/>
    <property type="evidence" value="ECO:0007669"/>
    <property type="project" value="UniProtKB-UniRule"/>
</dbReference>
<evidence type="ECO:0000256" key="2">
    <source>
        <dbReference type="ARBA" id="ARBA00017228"/>
    </source>
</evidence>
<dbReference type="OrthoDB" id="9808022at2"/>
<comment type="subcellular location">
    <subcellularLocation>
        <location evidence="9">Cytoplasm</location>
    </subcellularLocation>
</comment>
<keyword evidence="9" id="KW-0004">4Fe-4S</keyword>
<dbReference type="NCBIfam" id="TIGR00539">
    <property type="entry name" value="hemN_rel"/>
    <property type="match status" value="1"/>
</dbReference>
<dbReference type="RefSeq" id="WP_023392080.1">
    <property type="nucleotide sequence ID" value="NZ_KI535340.1"/>
</dbReference>
<dbReference type="SFLD" id="SFLDS00029">
    <property type="entry name" value="Radical_SAM"/>
    <property type="match status" value="1"/>
</dbReference>
<evidence type="ECO:0000313" key="11">
    <source>
        <dbReference type="EMBL" id="ESK65277.1"/>
    </source>
</evidence>
<keyword evidence="12" id="KW-1185">Reference proteome</keyword>
<dbReference type="eggNOG" id="COG0635">
    <property type="taxonomic scope" value="Bacteria"/>
</dbReference>
<dbReference type="PANTHER" id="PTHR13932">
    <property type="entry name" value="COPROPORPHYRINIGEN III OXIDASE"/>
    <property type="match status" value="1"/>
</dbReference>
<dbReference type="Gene3D" id="3.20.20.70">
    <property type="entry name" value="Aldolase class I"/>
    <property type="match status" value="1"/>
</dbReference>
<evidence type="ECO:0000259" key="10">
    <source>
        <dbReference type="PROSITE" id="PS51918"/>
    </source>
</evidence>
<keyword evidence="5 9" id="KW-0479">Metal-binding</keyword>
<dbReference type="InterPro" id="IPR058240">
    <property type="entry name" value="rSAM_sf"/>
</dbReference>
<dbReference type="Pfam" id="PF06969">
    <property type="entry name" value="HemN_C"/>
    <property type="match status" value="1"/>
</dbReference>
<dbReference type="SMART" id="SM00729">
    <property type="entry name" value="Elp3"/>
    <property type="match status" value="1"/>
</dbReference>
<evidence type="ECO:0000256" key="4">
    <source>
        <dbReference type="ARBA" id="ARBA00022691"/>
    </source>
</evidence>
<dbReference type="Pfam" id="PF04055">
    <property type="entry name" value="Radical_SAM"/>
    <property type="match status" value="1"/>
</dbReference>
<dbReference type="SUPFAM" id="SSF102114">
    <property type="entry name" value="Radical SAM enzymes"/>
    <property type="match status" value="1"/>
</dbReference>
<dbReference type="SFLD" id="SFLDG01082">
    <property type="entry name" value="B12-binding_domain_containing"/>
    <property type="match status" value="1"/>
</dbReference>
<feature type="domain" description="Radical SAM core" evidence="10">
    <location>
        <begin position="1"/>
        <end position="233"/>
    </location>
</feature>
<dbReference type="SFLD" id="SFLDF00288">
    <property type="entry name" value="HemN-like__clustered_with_nucl"/>
    <property type="match status" value="1"/>
</dbReference>
<dbReference type="GO" id="GO:0006779">
    <property type="term" value="P:porphyrin-containing compound biosynthetic process"/>
    <property type="evidence" value="ECO:0007669"/>
    <property type="project" value="InterPro"/>
</dbReference>
<dbReference type="InterPro" id="IPR004559">
    <property type="entry name" value="HemW-like"/>
</dbReference>
<evidence type="ECO:0000256" key="7">
    <source>
        <dbReference type="ARBA" id="ARBA00023014"/>
    </source>
</evidence>
<keyword evidence="6 9" id="KW-0408">Iron</keyword>
<dbReference type="InterPro" id="IPR034505">
    <property type="entry name" value="Coproporphyrinogen-III_oxidase"/>
</dbReference>
<keyword evidence="9" id="KW-0963">Cytoplasm</keyword>
<evidence type="ECO:0000256" key="5">
    <source>
        <dbReference type="ARBA" id="ARBA00022723"/>
    </source>
</evidence>
<dbReference type="InterPro" id="IPR010723">
    <property type="entry name" value="HemN_C"/>
</dbReference>
<keyword evidence="3 9" id="KW-0349">Heme</keyword>
<dbReference type="GO" id="GO:0005737">
    <property type="term" value="C:cytoplasm"/>
    <property type="evidence" value="ECO:0007669"/>
    <property type="project" value="UniProtKB-SubCell"/>
</dbReference>
<dbReference type="AlphaFoldDB" id="W1Q2G7"/>
<dbReference type="InterPro" id="IPR006638">
    <property type="entry name" value="Elp3/MiaA/NifB-like_rSAM"/>
</dbReference>
<gene>
    <name evidence="11" type="ORF">GCWU000182_001438</name>
</gene>